<dbReference type="PANTHER" id="PTHR34296">
    <property type="entry name" value="TRANSCRIPTIONAL ACTIVATOR PROTEIN MED"/>
    <property type="match status" value="1"/>
</dbReference>
<dbReference type="Gene3D" id="3.40.50.2300">
    <property type="match status" value="2"/>
</dbReference>
<name>A0A6J6DCJ0_9ZZZZ</name>
<dbReference type="AlphaFoldDB" id="A0A6J6DCJ0"/>
<sequence length="335" mass="35375">MIRQRWLRLLAVSTFSLSLISVPSAVATDKPLVCLAYDEGGRGDQSFNDAAALGLQKAQKKAAFALETVVTDGSTQDREKRLRSLAIKKCEIIIAIGSGYAPTVSLLSSEFPSSQFAILNDASIASADVASIIFSEPQSAFLAGLSAALVSKSGKVAMIAAPNQSASYEVGFKAGVIASKKKVSSLVRYVEGPGQVETRALIAAGADVIFLALPGSNSAVLKTIVSSNQQKTRKGEPIVGLIGVAPDQFLSVTPTNQKFIYATVVKRVDIAIEDLIEKTLNNDFYTDILDAEKGIYGFEYGISGNAISLTTFLPALTALTPVINRLALQGAKIKP</sequence>
<gene>
    <name evidence="7" type="ORF">UFOPK1683_00097</name>
</gene>
<evidence type="ECO:0000256" key="1">
    <source>
        <dbReference type="ARBA" id="ARBA00004236"/>
    </source>
</evidence>
<proteinExistence type="predicted"/>
<keyword evidence="5" id="KW-0449">Lipoprotein</keyword>
<comment type="subcellular location">
    <subcellularLocation>
        <location evidence="1">Cell membrane</location>
    </subcellularLocation>
</comment>
<keyword evidence="4" id="KW-0472">Membrane</keyword>
<dbReference type="InterPro" id="IPR050957">
    <property type="entry name" value="BMP_lipoprotein"/>
</dbReference>
<organism evidence="7">
    <name type="scientific">freshwater metagenome</name>
    <dbReference type="NCBI Taxonomy" id="449393"/>
    <lineage>
        <taxon>unclassified sequences</taxon>
        <taxon>metagenomes</taxon>
        <taxon>ecological metagenomes</taxon>
    </lineage>
</organism>
<dbReference type="PANTHER" id="PTHR34296:SF2">
    <property type="entry name" value="ABC TRANSPORTER GUANOSINE-BINDING PROTEIN NUPN"/>
    <property type="match status" value="1"/>
</dbReference>
<keyword evidence="2" id="KW-1003">Cell membrane</keyword>
<protein>
    <submittedName>
        <fullName evidence="7">Unannotated protein</fullName>
    </submittedName>
</protein>
<evidence type="ECO:0000256" key="3">
    <source>
        <dbReference type="ARBA" id="ARBA00022729"/>
    </source>
</evidence>
<dbReference type="Pfam" id="PF02608">
    <property type="entry name" value="Bmp"/>
    <property type="match status" value="1"/>
</dbReference>
<evidence type="ECO:0000256" key="5">
    <source>
        <dbReference type="ARBA" id="ARBA00023288"/>
    </source>
</evidence>
<keyword evidence="3" id="KW-0732">Signal</keyword>
<evidence type="ECO:0000256" key="4">
    <source>
        <dbReference type="ARBA" id="ARBA00023136"/>
    </source>
</evidence>
<dbReference type="InterPro" id="IPR003760">
    <property type="entry name" value="PnrA-like"/>
</dbReference>
<evidence type="ECO:0000256" key="2">
    <source>
        <dbReference type="ARBA" id="ARBA00022475"/>
    </source>
</evidence>
<dbReference type="EMBL" id="CAEZTL010000004">
    <property type="protein sequence ID" value="CAB4560965.1"/>
    <property type="molecule type" value="Genomic_DNA"/>
</dbReference>
<dbReference type="GO" id="GO:0005886">
    <property type="term" value="C:plasma membrane"/>
    <property type="evidence" value="ECO:0007669"/>
    <property type="project" value="UniProtKB-SubCell"/>
</dbReference>
<dbReference type="CDD" id="cd06354">
    <property type="entry name" value="PBP1_PrnA-like"/>
    <property type="match status" value="1"/>
</dbReference>
<evidence type="ECO:0000313" key="7">
    <source>
        <dbReference type="EMBL" id="CAB4560965.1"/>
    </source>
</evidence>
<accession>A0A6J6DCJ0</accession>
<reference evidence="7" key="1">
    <citation type="submission" date="2020-05" db="EMBL/GenBank/DDBJ databases">
        <authorList>
            <person name="Chiriac C."/>
            <person name="Salcher M."/>
            <person name="Ghai R."/>
            <person name="Kavagutti S V."/>
        </authorList>
    </citation>
    <scope>NUCLEOTIDE SEQUENCE</scope>
</reference>
<feature type="domain" description="ABC transporter substrate-binding protein PnrA-like" evidence="6">
    <location>
        <begin position="37"/>
        <end position="283"/>
    </location>
</feature>
<evidence type="ECO:0000259" key="6">
    <source>
        <dbReference type="Pfam" id="PF02608"/>
    </source>
</evidence>